<dbReference type="AlphaFoldDB" id="A0A1H3DFW0"/>
<evidence type="ECO:0000313" key="2">
    <source>
        <dbReference type="Proteomes" id="UP000199529"/>
    </source>
</evidence>
<proteinExistence type="predicted"/>
<organism evidence="1 2">
    <name type="scientific">Saccharopolyspora shandongensis</name>
    <dbReference type="NCBI Taxonomy" id="418495"/>
    <lineage>
        <taxon>Bacteria</taxon>
        <taxon>Bacillati</taxon>
        <taxon>Actinomycetota</taxon>
        <taxon>Actinomycetes</taxon>
        <taxon>Pseudonocardiales</taxon>
        <taxon>Pseudonocardiaceae</taxon>
        <taxon>Saccharopolyspora</taxon>
    </lineage>
</organism>
<protein>
    <submittedName>
        <fullName evidence="1">Uncharacterized protein</fullName>
    </submittedName>
</protein>
<gene>
    <name evidence="1" type="ORF">SAMN05216215_101394</name>
</gene>
<dbReference type="EMBL" id="FNOK01000013">
    <property type="protein sequence ID" value="SDX65305.1"/>
    <property type="molecule type" value="Genomic_DNA"/>
</dbReference>
<accession>A0A1H3DFW0</accession>
<reference evidence="2" key="1">
    <citation type="submission" date="2016-10" db="EMBL/GenBank/DDBJ databases">
        <authorList>
            <person name="Varghese N."/>
            <person name="Submissions S."/>
        </authorList>
    </citation>
    <scope>NUCLEOTIDE SEQUENCE [LARGE SCALE GENOMIC DNA]</scope>
    <source>
        <strain evidence="2">CGMCC 4.3530</strain>
    </source>
</reference>
<dbReference type="Proteomes" id="UP000199529">
    <property type="component" value="Unassembled WGS sequence"/>
</dbReference>
<name>A0A1H3DFW0_9PSEU</name>
<sequence length="65" mass="7586">MEPPTFRRGEDVKHLHRNTHTVKYRMNKVFGEGSTPTSYDRMDVALALEVCHFLGERVLHQPDHP</sequence>
<evidence type="ECO:0000313" key="1">
    <source>
        <dbReference type="EMBL" id="SDX65305.1"/>
    </source>
</evidence>
<keyword evidence="2" id="KW-1185">Reference proteome</keyword>
<dbReference type="STRING" id="418495.SAMN05216215_101394"/>